<comment type="caution">
    <text evidence="1">The sequence shown here is derived from an EMBL/GenBank/DDBJ whole genome shotgun (WGS) entry which is preliminary data.</text>
</comment>
<dbReference type="Proteomes" id="UP000789375">
    <property type="component" value="Unassembled WGS sequence"/>
</dbReference>
<dbReference type="SUPFAM" id="SSF52047">
    <property type="entry name" value="RNI-like"/>
    <property type="match status" value="1"/>
</dbReference>
<evidence type="ECO:0000313" key="1">
    <source>
        <dbReference type="EMBL" id="CAG8590436.1"/>
    </source>
</evidence>
<name>A0A9N9G9C5_FUNMO</name>
<dbReference type="AlphaFoldDB" id="A0A9N9G9C5"/>
<organism evidence="1 2">
    <name type="scientific">Funneliformis mosseae</name>
    <name type="common">Endomycorrhizal fungus</name>
    <name type="synonym">Glomus mosseae</name>
    <dbReference type="NCBI Taxonomy" id="27381"/>
    <lineage>
        <taxon>Eukaryota</taxon>
        <taxon>Fungi</taxon>
        <taxon>Fungi incertae sedis</taxon>
        <taxon>Mucoromycota</taxon>
        <taxon>Glomeromycotina</taxon>
        <taxon>Glomeromycetes</taxon>
        <taxon>Glomerales</taxon>
        <taxon>Glomeraceae</taxon>
        <taxon>Funneliformis</taxon>
    </lineage>
</organism>
<gene>
    <name evidence="1" type="ORF">FMOSSE_LOCUS8409</name>
</gene>
<accession>A0A9N9G9C5</accession>
<protein>
    <submittedName>
        <fullName evidence="1">15830_t:CDS:1</fullName>
    </submittedName>
</protein>
<proteinExistence type="predicted"/>
<sequence length="274" mass="32411">MKELYEEIFLTLGKKANTLNYLVTYFEDYTDCESNLPTPTIPINFSKFHNLKLLKIYNYYLRFENQIQSSCYKNLRTLQVNYIQISTTICVIKNCEGHLRKILVNSYDKSDNYYEESLLLIRTVYEYCPLVEYLSLSFPKSTIHFVEFEKLLKACLNLKSLLLKINCYYHDAKSREKASLEIGKELSRILIKSAPDNLREIRLTDTNKIKFSLETLDAFLDNWRGRTPLSIIISDPLYKKEEYMEILNKYMDDGVIKEFKIGYSACWSYLSFED</sequence>
<keyword evidence="2" id="KW-1185">Reference proteome</keyword>
<reference evidence="1" key="1">
    <citation type="submission" date="2021-06" db="EMBL/GenBank/DDBJ databases">
        <authorList>
            <person name="Kallberg Y."/>
            <person name="Tangrot J."/>
            <person name="Rosling A."/>
        </authorList>
    </citation>
    <scope>NUCLEOTIDE SEQUENCE</scope>
    <source>
        <strain evidence="1">87-6 pot B 2015</strain>
    </source>
</reference>
<evidence type="ECO:0000313" key="2">
    <source>
        <dbReference type="Proteomes" id="UP000789375"/>
    </source>
</evidence>
<dbReference type="EMBL" id="CAJVPP010002178">
    <property type="protein sequence ID" value="CAG8590436.1"/>
    <property type="molecule type" value="Genomic_DNA"/>
</dbReference>